<feature type="chain" id="PRO_5039344156" description="Lipoprotein" evidence="1">
    <location>
        <begin position="23"/>
        <end position="210"/>
    </location>
</feature>
<accession>A0A9D1J3S6</accession>
<name>A0A9D1J3S6_9FIRM</name>
<evidence type="ECO:0000256" key="1">
    <source>
        <dbReference type="SAM" id="SignalP"/>
    </source>
</evidence>
<gene>
    <name evidence="2" type="ORF">IAB38_06245</name>
</gene>
<reference evidence="2" key="1">
    <citation type="submission" date="2020-10" db="EMBL/GenBank/DDBJ databases">
        <authorList>
            <person name="Gilroy R."/>
        </authorList>
    </citation>
    <scope>NUCLEOTIDE SEQUENCE</scope>
    <source>
        <strain evidence="2">CHK184-20233</strain>
    </source>
</reference>
<dbReference type="PROSITE" id="PS51257">
    <property type="entry name" value="PROKAR_LIPOPROTEIN"/>
    <property type="match status" value="1"/>
</dbReference>
<evidence type="ECO:0000313" key="2">
    <source>
        <dbReference type="EMBL" id="HIR59635.1"/>
    </source>
</evidence>
<organism evidence="2 3">
    <name type="scientific">Candidatus Onthousia excrementipullorum</name>
    <dbReference type="NCBI Taxonomy" id="2840884"/>
    <lineage>
        <taxon>Bacteria</taxon>
        <taxon>Bacillati</taxon>
        <taxon>Bacillota</taxon>
        <taxon>Bacilli</taxon>
        <taxon>Candidatus Onthousia</taxon>
    </lineage>
</organism>
<sequence length="210" mass="23520">MKKVLFCLFCGILILGVAGCGAKEAQENNESSEIKSPTSEGSIDNDSITSINVFYNNVEYNLEDMSRVLFADGWKVQGAISQTYDLINDKYDYTLEIRFPEGSIEEAKDLEATTGNINSTAAIEKLSNTKMSALKINKNNQSEGSDNISIFGIDLKTNTSEIPSLLPTITTDYDYNDEDFFQRRNDYYSLEIKCIGSTVHSIDLKLYYLD</sequence>
<proteinExistence type="predicted"/>
<protein>
    <recommendedName>
        <fullName evidence="4">Lipoprotein</fullName>
    </recommendedName>
</protein>
<evidence type="ECO:0008006" key="4">
    <source>
        <dbReference type="Google" id="ProtNLM"/>
    </source>
</evidence>
<feature type="signal peptide" evidence="1">
    <location>
        <begin position="1"/>
        <end position="22"/>
    </location>
</feature>
<keyword evidence="1" id="KW-0732">Signal</keyword>
<comment type="caution">
    <text evidence="2">The sequence shown here is derived from an EMBL/GenBank/DDBJ whole genome shotgun (WGS) entry which is preliminary data.</text>
</comment>
<evidence type="ECO:0000313" key="3">
    <source>
        <dbReference type="Proteomes" id="UP000824232"/>
    </source>
</evidence>
<dbReference type="AlphaFoldDB" id="A0A9D1J3S6"/>
<dbReference type="EMBL" id="DVHC01000062">
    <property type="protein sequence ID" value="HIR59635.1"/>
    <property type="molecule type" value="Genomic_DNA"/>
</dbReference>
<reference evidence="2" key="2">
    <citation type="journal article" date="2021" name="PeerJ">
        <title>Extensive microbial diversity within the chicken gut microbiome revealed by metagenomics and culture.</title>
        <authorList>
            <person name="Gilroy R."/>
            <person name="Ravi A."/>
            <person name="Getino M."/>
            <person name="Pursley I."/>
            <person name="Horton D.L."/>
            <person name="Alikhan N.F."/>
            <person name="Baker D."/>
            <person name="Gharbi K."/>
            <person name="Hall N."/>
            <person name="Watson M."/>
            <person name="Adriaenssens E.M."/>
            <person name="Foster-Nyarko E."/>
            <person name="Jarju S."/>
            <person name="Secka A."/>
            <person name="Antonio M."/>
            <person name="Oren A."/>
            <person name="Chaudhuri R.R."/>
            <person name="La Ragione R."/>
            <person name="Hildebrand F."/>
            <person name="Pallen M.J."/>
        </authorList>
    </citation>
    <scope>NUCLEOTIDE SEQUENCE</scope>
    <source>
        <strain evidence="2">CHK184-20233</strain>
    </source>
</reference>
<dbReference type="Proteomes" id="UP000824232">
    <property type="component" value="Unassembled WGS sequence"/>
</dbReference>